<organism evidence="3 4">
    <name type="scientific">Adineta steineri</name>
    <dbReference type="NCBI Taxonomy" id="433720"/>
    <lineage>
        <taxon>Eukaryota</taxon>
        <taxon>Metazoa</taxon>
        <taxon>Spiralia</taxon>
        <taxon>Gnathifera</taxon>
        <taxon>Rotifera</taxon>
        <taxon>Eurotatoria</taxon>
        <taxon>Bdelloidea</taxon>
        <taxon>Adinetida</taxon>
        <taxon>Adinetidae</taxon>
        <taxon>Adineta</taxon>
    </lineage>
</organism>
<keyword evidence="1" id="KW-0863">Zinc-finger</keyword>
<accession>A0A813MR18</accession>
<feature type="zinc finger region" description="C3H1-type" evidence="1">
    <location>
        <begin position="102"/>
        <end position="130"/>
    </location>
</feature>
<dbReference type="EMBL" id="CAJNOE010000013">
    <property type="protein sequence ID" value="CAF0728636.1"/>
    <property type="molecule type" value="Genomic_DNA"/>
</dbReference>
<name>A0A813MR18_9BILA</name>
<dbReference type="Proteomes" id="UP000663860">
    <property type="component" value="Unassembled WGS sequence"/>
</dbReference>
<keyword evidence="1" id="KW-0479">Metal-binding</keyword>
<protein>
    <recommendedName>
        <fullName evidence="2">C3H1-type domain-containing protein</fullName>
    </recommendedName>
</protein>
<dbReference type="AlphaFoldDB" id="A0A813MR18"/>
<evidence type="ECO:0000313" key="4">
    <source>
        <dbReference type="Proteomes" id="UP000663860"/>
    </source>
</evidence>
<comment type="caution">
    <text evidence="3">The sequence shown here is derived from an EMBL/GenBank/DDBJ whole genome shotgun (WGS) entry which is preliminary data.</text>
</comment>
<dbReference type="InterPro" id="IPR000571">
    <property type="entry name" value="Znf_CCCH"/>
</dbReference>
<proteinExistence type="predicted"/>
<feature type="domain" description="C3H1-type" evidence="2">
    <location>
        <begin position="102"/>
        <end position="130"/>
    </location>
</feature>
<evidence type="ECO:0000259" key="2">
    <source>
        <dbReference type="PROSITE" id="PS50103"/>
    </source>
</evidence>
<reference evidence="3" key="1">
    <citation type="submission" date="2021-02" db="EMBL/GenBank/DDBJ databases">
        <authorList>
            <person name="Nowell W R."/>
        </authorList>
    </citation>
    <scope>NUCLEOTIDE SEQUENCE</scope>
</reference>
<evidence type="ECO:0000256" key="1">
    <source>
        <dbReference type="PROSITE-ProRule" id="PRU00723"/>
    </source>
</evidence>
<keyword evidence="1" id="KW-0862">Zinc</keyword>
<sequence length="289" mass="34124">MTLTDSNMDDLSKNLATITLEHEVNTNISQASNYYELRGGTKTVNFARLEKGLLLFIYIHETTKDTLHLETLLWDRRLCINIVKYGDCSKSNHQFHYEHNSPYRQPNICAFWYTQSCTQQNKCRYSHEFQNLSQYHKYILNNTDNMICKLIRFIRNFAGHYIDSSITDKNDIQELHKEIVLLMVHLVHNLSPKRNNSIDHLNLFLEATTIKQLIPQDNLLEELEKPYNVPEVFFKSNKNFTTYWYKHGMNKRSINFNQISNELKTFFNGIFVGFYEGRLRSRGASAAWD</sequence>
<evidence type="ECO:0000313" key="3">
    <source>
        <dbReference type="EMBL" id="CAF0728636.1"/>
    </source>
</evidence>
<dbReference type="PROSITE" id="PS50103">
    <property type="entry name" value="ZF_C3H1"/>
    <property type="match status" value="1"/>
</dbReference>
<dbReference type="GO" id="GO:0008270">
    <property type="term" value="F:zinc ion binding"/>
    <property type="evidence" value="ECO:0007669"/>
    <property type="project" value="UniProtKB-KW"/>
</dbReference>
<gene>
    <name evidence="3" type="ORF">IZO911_LOCUS2671</name>
</gene>